<dbReference type="SUPFAM" id="SSF52768">
    <property type="entry name" value="Arginase/deacetylase"/>
    <property type="match status" value="1"/>
</dbReference>
<dbReference type="InterPro" id="IPR037138">
    <property type="entry name" value="His_deacetylse_dom_sf"/>
</dbReference>
<protein>
    <submittedName>
        <fullName evidence="4">Histone deacetylase domain-containing protein</fullName>
    </submittedName>
</protein>
<sequence>MEEPTKKPTGLIFDRVMLEHKCDWDSDHIERPARLERIINRLEATKLLDECLMLPKRKADPDVDIRSVHSPEYIKKIAESERLDMDGRETLCASYEEIYLAEKSYDLALLSAGCAMEAMDAVLDGRCSNAFAAIRPPGHHAYHDQGCGFCLFNNVAICAKRAVTKWGLERVLIVDWDVHAGQGTQYCIADEERIKLLSVHRYEHGHFWPNLPESGVEHEYHNTINIPLHEIGFGDSDYMTIMHHIILPLISDWKPQLILVSCGYDAAFGDPEGQMRITPAGYAHMTSALKATHIPLCAVLEGGYFLESVEADAEWTVRALLGHTLPRLQLDPCRPSLVDTMHAVIQQLAKDFDVFKQFLLFESTLRKEKGLPPRTLSDESYTGERSVSFPYKTRGLYVYPQRTPEVIADLKQQLANIIASQKPAHNGAPVAQKHIDASATTDGVERLLAELLNGSVSLLTVDELASTTVASLLASKQCQRLELDFRPVGETFHVNLSQHPDVLRFAMSLGGNPFHFALHNILLPIAKSGTTYPLVVVNCERAETDKWLNYLLSAMTSASIPVIVQYTTATHGEKEKGDATVESTAVLLSLVERYAGLKTVFM</sequence>
<dbReference type="Proteomes" id="UP000887566">
    <property type="component" value="Unplaced"/>
</dbReference>
<name>A0A914XAY2_9BILA</name>
<evidence type="ECO:0000313" key="3">
    <source>
        <dbReference type="Proteomes" id="UP000887566"/>
    </source>
</evidence>
<dbReference type="Gene3D" id="3.40.800.20">
    <property type="entry name" value="Histone deacetylase domain"/>
    <property type="match status" value="1"/>
</dbReference>
<evidence type="ECO:0000313" key="4">
    <source>
        <dbReference type="WBParaSite" id="PSAMB.scaffold758size41815.g8530.t1"/>
    </source>
</evidence>
<evidence type="ECO:0000259" key="2">
    <source>
        <dbReference type="Pfam" id="PF00850"/>
    </source>
</evidence>
<feature type="domain" description="Histone deacetylase" evidence="2">
    <location>
        <begin position="28"/>
        <end position="319"/>
    </location>
</feature>
<dbReference type="InterPro" id="IPR000286">
    <property type="entry name" value="HDACs"/>
</dbReference>
<dbReference type="AlphaFoldDB" id="A0A914XAY2"/>
<dbReference type="PANTHER" id="PTHR10625:SF45">
    <property type="entry name" value="HISTONE DEACETYLASE DOMAIN-CONTAINING PROTEIN"/>
    <property type="match status" value="1"/>
</dbReference>
<organism evidence="3 4">
    <name type="scientific">Plectus sambesii</name>
    <dbReference type="NCBI Taxonomy" id="2011161"/>
    <lineage>
        <taxon>Eukaryota</taxon>
        <taxon>Metazoa</taxon>
        <taxon>Ecdysozoa</taxon>
        <taxon>Nematoda</taxon>
        <taxon>Chromadorea</taxon>
        <taxon>Plectida</taxon>
        <taxon>Plectina</taxon>
        <taxon>Plectoidea</taxon>
        <taxon>Plectidae</taxon>
        <taxon>Plectus</taxon>
    </lineage>
</organism>
<dbReference type="GO" id="GO:0040029">
    <property type="term" value="P:epigenetic regulation of gene expression"/>
    <property type="evidence" value="ECO:0007669"/>
    <property type="project" value="TreeGrafter"/>
</dbReference>
<comment type="catalytic activity">
    <reaction evidence="1">
        <text>N(6)-acetyl-L-lysyl-[histone] + H2O = L-lysyl-[histone] + acetate</text>
        <dbReference type="Rhea" id="RHEA:58196"/>
        <dbReference type="Rhea" id="RHEA-COMP:9845"/>
        <dbReference type="Rhea" id="RHEA-COMP:11338"/>
        <dbReference type="ChEBI" id="CHEBI:15377"/>
        <dbReference type="ChEBI" id="CHEBI:29969"/>
        <dbReference type="ChEBI" id="CHEBI:30089"/>
        <dbReference type="ChEBI" id="CHEBI:61930"/>
        <dbReference type="EC" id="3.5.1.98"/>
    </reaction>
</comment>
<proteinExistence type="predicted"/>
<dbReference type="InterPro" id="IPR023696">
    <property type="entry name" value="Ureohydrolase_dom_sf"/>
</dbReference>
<evidence type="ECO:0000256" key="1">
    <source>
        <dbReference type="ARBA" id="ARBA00048287"/>
    </source>
</evidence>
<dbReference type="InterPro" id="IPR023801">
    <property type="entry name" value="His_deacetylse_dom"/>
</dbReference>
<dbReference type="Pfam" id="PF00850">
    <property type="entry name" value="Hist_deacetyl"/>
    <property type="match status" value="1"/>
</dbReference>
<dbReference type="GO" id="GO:0141221">
    <property type="term" value="F:histone deacetylase activity, hydrolytic mechanism"/>
    <property type="evidence" value="ECO:0007669"/>
    <property type="project" value="UniProtKB-EC"/>
</dbReference>
<reference evidence="4" key="1">
    <citation type="submission" date="2022-11" db="UniProtKB">
        <authorList>
            <consortium name="WormBaseParasite"/>
        </authorList>
    </citation>
    <scope>IDENTIFICATION</scope>
</reference>
<dbReference type="PANTHER" id="PTHR10625">
    <property type="entry name" value="HISTONE DEACETYLASE HDAC1-RELATED"/>
    <property type="match status" value="1"/>
</dbReference>
<dbReference type="GO" id="GO:0000118">
    <property type="term" value="C:histone deacetylase complex"/>
    <property type="evidence" value="ECO:0007669"/>
    <property type="project" value="TreeGrafter"/>
</dbReference>
<accession>A0A914XAY2</accession>
<keyword evidence="3" id="KW-1185">Reference proteome</keyword>
<dbReference type="WBParaSite" id="PSAMB.scaffold758size41815.g8530.t1">
    <property type="protein sequence ID" value="PSAMB.scaffold758size41815.g8530.t1"/>
    <property type="gene ID" value="PSAMB.scaffold758size41815.g8530"/>
</dbReference>
<dbReference type="PRINTS" id="PR01270">
    <property type="entry name" value="HDASUPER"/>
</dbReference>